<gene>
    <name evidence="2" type="ORF">BU23DRAFT_562623</name>
</gene>
<accession>A0A6A5W433</accession>
<proteinExistence type="predicted"/>
<feature type="region of interest" description="Disordered" evidence="1">
    <location>
        <begin position="1"/>
        <end position="52"/>
    </location>
</feature>
<feature type="compositionally biased region" description="Basic and acidic residues" evidence="1">
    <location>
        <begin position="1"/>
        <end position="46"/>
    </location>
</feature>
<keyword evidence="3" id="KW-1185">Reference proteome</keyword>
<name>A0A6A5W433_9PLEO</name>
<dbReference type="AlphaFoldDB" id="A0A6A5W433"/>
<dbReference type="OrthoDB" id="3800774at2759"/>
<feature type="compositionally biased region" description="Pro residues" evidence="1">
    <location>
        <begin position="89"/>
        <end position="104"/>
    </location>
</feature>
<dbReference type="EMBL" id="ML976656">
    <property type="protein sequence ID" value="KAF1980227.1"/>
    <property type="molecule type" value="Genomic_DNA"/>
</dbReference>
<feature type="region of interest" description="Disordered" evidence="1">
    <location>
        <begin position="89"/>
        <end position="125"/>
    </location>
</feature>
<evidence type="ECO:0000313" key="2">
    <source>
        <dbReference type="EMBL" id="KAF1980227.1"/>
    </source>
</evidence>
<sequence>MLVQEKIERLEERAEERQRRKDEREERAERRREAREDEEDRRRNERVQSYPCYANYAQLPRMPHDTAIPPMYAQPLPVIPAAASIPAAPVPAAGPQPPRPPPVQPQHHLRASPVNPLSSPINTAKDEYDMSNNIRRLEWQSVKEQATANYWTMDDLKGMAQPSSELYRLATKEYHIPDGIARGFRKFMSQYKPIYRQNKDAQAAGLLVDMQLGGGGFVRGGEMA</sequence>
<evidence type="ECO:0000256" key="1">
    <source>
        <dbReference type="SAM" id="MobiDB-lite"/>
    </source>
</evidence>
<protein>
    <submittedName>
        <fullName evidence="2">Uncharacterized protein</fullName>
    </submittedName>
</protein>
<organism evidence="2 3">
    <name type="scientific">Bimuria novae-zelandiae CBS 107.79</name>
    <dbReference type="NCBI Taxonomy" id="1447943"/>
    <lineage>
        <taxon>Eukaryota</taxon>
        <taxon>Fungi</taxon>
        <taxon>Dikarya</taxon>
        <taxon>Ascomycota</taxon>
        <taxon>Pezizomycotina</taxon>
        <taxon>Dothideomycetes</taxon>
        <taxon>Pleosporomycetidae</taxon>
        <taxon>Pleosporales</taxon>
        <taxon>Massarineae</taxon>
        <taxon>Didymosphaeriaceae</taxon>
        <taxon>Bimuria</taxon>
    </lineage>
</organism>
<reference evidence="2" key="1">
    <citation type="journal article" date="2020" name="Stud. Mycol.">
        <title>101 Dothideomycetes genomes: a test case for predicting lifestyles and emergence of pathogens.</title>
        <authorList>
            <person name="Haridas S."/>
            <person name="Albert R."/>
            <person name="Binder M."/>
            <person name="Bloem J."/>
            <person name="Labutti K."/>
            <person name="Salamov A."/>
            <person name="Andreopoulos B."/>
            <person name="Baker S."/>
            <person name="Barry K."/>
            <person name="Bills G."/>
            <person name="Bluhm B."/>
            <person name="Cannon C."/>
            <person name="Castanera R."/>
            <person name="Culley D."/>
            <person name="Daum C."/>
            <person name="Ezra D."/>
            <person name="Gonzalez J."/>
            <person name="Henrissat B."/>
            <person name="Kuo A."/>
            <person name="Liang C."/>
            <person name="Lipzen A."/>
            <person name="Lutzoni F."/>
            <person name="Magnuson J."/>
            <person name="Mondo S."/>
            <person name="Nolan M."/>
            <person name="Ohm R."/>
            <person name="Pangilinan J."/>
            <person name="Park H.-J."/>
            <person name="Ramirez L."/>
            <person name="Alfaro M."/>
            <person name="Sun H."/>
            <person name="Tritt A."/>
            <person name="Yoshinaga Y."/>
            <person name="Zwiers L.-H."/>
            <person name="Turgeon B."/>
            <person name="Goodwin S."/>
            <person name="Spatafora J."/>
            <person name="Crous P."/>
            <person name="Grigoriev I."/>
        </authorList>
    </citation>
    <scope>NUCLEOTIDE SEQUENCE</scope>
    <source>
        <strain evidence="2">CBS 107.79</strain>
    </source>
</reference>
<dbReference type="Proteomes" id="UP000800036">
    <property type="component" value="Unassembled WGS sequence"/>
</dbReference>
<evidence type="ECO:0000313" key="3">
    <source>
        <dbReference type="Proteomes" id="UP000800036"/>
    </source>
</evidence>